<evidence type="ECO:0000313" key="2">
    <source>
        <dbReference type="EMBL" id="KON90847.1"/>
    </source>
</evidence>
<dbReference type="InterPro" id="IPR016181">
    <property type="entry name" value="Acyl_CoA_acyltransferase"/>
</dbReference>
<dbReference type="Pfam" id="PF00583">
    <property type="entry name" value="Acetyltransf_1"/>
    <property type="match status" value="1"/>
</dbReference>
<feature type="domain" description="N-acetyltransferase" evidence="1">
    <location>
        <begin position="1"/>
        <end position="139"/>
    </location>
</feature>
<dbReference type="AlphaFoldDB" id="A0A0M0GMX7"/>
<proteinExistence type="predicted"/>
<accession>A0A0M0GMX7</accession>
<dbReference type="Proteomes" id="UP000037269">
    <property type="component" value="Unassembled WGS sequence"/>
</dbReference>
<dbReference type="InterPro" id="IPR017255">
    <property type="entry name" value="AcTrfase_GNAT_prd"/>
</dbReference>
<dbReference type="EMBL" id="LGUG01000009">
    <property type="protein sequence ID" value="KON90847.1"/>
    <property type="molecule type" value="Genomic_DNA"/>
</dbReference>
<dbReference type="PANTHER" id="PTHR43072:SF36">
    <property type="entry name" value="RIBOSOMAL-PROTEIN-ALANINE ACETYLTRANSFERASE"/>
    <property type="match status" value="1"/>
</dbReference>
<dbReference type="SUPFAM" id="SSF55729">
    <property type="entry name" value="Acyl-CoA N-acyltransferases (Nat)"/>
    <property type="match status" value="1"/>
</dbReference>
<evidence type="ECO:0000313" key="3">
    <source>
        <dbReference type="Proteomes" id="UP000037269"/>
    </source>
</evidence>
<protein>
    <recommendedName>
        <fullName evidence="1">N-acetyltransferase domain-containing protein</fullName>
    </recommendedName>
</protein>
<comment type="caution">
    <text evidence="2">The sequence shown here is derived from an EMBL/GenBank/DDBJ whole genome shotgun (WGS) entry which is preliminary data.</text>
</comment>
<sequence>MLHIRNFIFKAFIFNYNCSVHFKDTSFVLEENDEIVAFLVGFVSQAYRQQAYIHFIGVHPDYRKQNAAKQLYEIFFQKVKQCGCTEVHCVTSPINKGSIAFHTKIGFQIQQGDCEVNGISVMTNYDGRGQDRVLFVKRI</sequence>
<dbReference type="PATRIC" id="fig|47500.9.peg.1219"/>
<dbReference type="PIRSF" id="PIRSF037663">
    <property type="entry name" value="Acetyltransf_GNAT_prd"/>
    <property type="match status" value="1"/>
</dbReference>
<dbReference type="InterPro" id="IPR000182">
    <property type="entry name" value="GNAT_dom"/>
</dbReference>
<evidence type="ECO:0000259" key="1">
    <source>
        <dbReference type="PROSITE" id="PS51186"/>
    </source>
</evidence>
<name>A0A0M0GMX7_ANEMI</name>
<reference evidence="2 3" key="1">
    <citation type="submission" date="2015-07" db="EMBL/GenBank/DDBJ databases">
        <title>Fjat-14205 dsm 2895.</title>
        <authorList>
            <person name="Liu B."/>
            <person name="Wang J."/>
            <person name="Zhu Y."/>
            <person name="Liu G."/>
            <person name="Chen Q."/>
            <person name="Chen Z."/>
            <person name="Lan J."/>
            <person name="Che J."/>
            <person name="Ge C."/>
            <person name="Shi H."/>
            <person name="Pan Z."/>
            <person name="Liu X."/>
        </authorList>
    </citation>
    <scope>NUCLEOTIDE SEQUENCE [LARGE SCALE GENOMIC DNA]</scope>
    <source>
        <strain evidence="2 3">DSM 2895</strain>
    </source>
</reference>
<keyword evidence="3" id="KW-1185">Reference proteome</keyword>
<dbReference type="CDD" id="cd04301">
    <property type="entry name" value="NAT_SF"/>
    <property type="match status" value="1"/>
</dbReference>
<dbReference type="STRING" id="47500.AF333_27895"/>
<organism evidence="2 3">
    <name type="scientific">Aneurinibacillus migulanus</name>
    <name type="common">Bacillus migulanus</name>
    <dbReference type="NCBI Taxonomy" id="47500"/>
    <lineage>
        <taxon>Bacteria</taxon>
        <taxon>Bacillati</taxon>
        <taxon>Bacillota</taxon>
        <taxon>Bacilli</taxon>
        <taxon>Bacillales</taxon>
        <taxon>Paenibacillaceae</taxon>
        <taxon>Aneurinibacillus group</taxon>
        <taxon>Aneurinibacillus</taxon>
    </lineage>
</organism>
<dbReference type="PROSITE" id="PS51186">
    <property type="entry name" value="GNAT"/>
    <property type="match status" value="1"/>
</dbReference>
<gene>
    <name evidence="2" type="ORF">AF333_27895</name>
</gene>
<dbReference type="PANTHER" id="PTHR43072">
    <property type="entry name" value="N-ACETYLTRANSFERASE"/>
    <property type="match status" value="1"/>
</dbReference>
<dbReference type="Gene3D" id="3.40.630.30">
    <property type="match status" value="1"/>
</dbReference>
<dbReference type="GO" id="GO:0016747">
    <property type="term" value="F:acyltransferase activity, transferring groups other than amino-acyl groups"/>
    <property type="evidence" value="ECO:0007669"/>
    <property type="project" value="InterPro"/>
</dbReference>